<dbReference type="EMBL" id="BAAFRS010000304">
    <property type="protein sequence ID" value="GAB1226739.1"/>
    <property type="molecule type" value="Genomic_DNA"/>
</dbReference>
<reference evidence="1 2" key="1">
    <citation type="journal article" date="2019" name="PLoS Negl. Trop. Dis.">
        <title>Whole genome sequencing of Entamoeba nuttalli reveals mammalian host-related molecular signatures and a novel octapeptide-repeat surface protein.</title>
        <authorList>
            <person name="Tanaka M."/>
            <person name="Makiuchi T."/>
            <person name="Komiyama T."/>
            <person name="Shiina T."/>
            <person name="Osaki K."/>
            <person name="Tachibana H."/>
        </authorList>
    </citation>
    <scope>NUCLEOTIDE SEQUENCE [LARGE SCALE GENOMIC DNA]</scope>
    <source>
        <strain evidence="1 2">P19-061405</strain>
    </source>
</reference>
<evidence type="ECO:0000313" key="1">
    <source>
        <dbReference type="EMBL" id="GAB1226739.1"/>
    </source>
</evidence>
<sequence>MSFKEEHNDNSVIDELKHAIKNMKKIEQIEQTYGIFNSINDNPYKESPALHIEFISSSDSESQDYKKISSIDLTTEYYSSNSL</sequence>
<proteinExistence type="predicted"/>
<organism evidence="1 2">
    <name type="scientific">Entamoeba nuttalli</name>
    <dbReference type="NCBI Taxonomy" id="412467"/>
    <lineage>
        <taxon>Eukaryota</taxon>
        <taxon>Amoebozoa</taxon>
        <taxon>Evosea</taxon>
        <taxon>Archamoebae</taxon>
        <taxon>Mastigamoebida</taxon>
        <taxon>Entamoebidae</taxon>
        <taxon>Entamoeba</taxon>
    </lineage>
</organism>
<dbReference type="Proteomes" id="UP001628156">
    <property type="component" value="Unassembled WGS sequence"/>
</dbReference>
<name>A0ABQ0DV60_9EUKA</name>
<accession>A0ABQ0DV60</accession>
<gene>
    <name evidence="1" type="ORF">ENUP19_0304G0030</name>
</gene>
<keyword evidence="2" id="KW-1185">Reference proteome</keyword>
<comment type="caution">
    <text evidence="1">The sequence shown here is derived from an EMBL/GenBank/DDBJ whole genome shotgun (WGS) entry which is preliminary data.</text>
</comment>
<protein>
    <submittedName>
        <fullName evidence="1">Uncharacterized protein</fullName>
    </submittedName>
</protein>
<evidence type="ECO:0000313" key="2">
    <source>
        <dbReference type="Proteomes" id="UP001628156"/>
    </source>
</evidence>